<dbReference type="EMBL" id="PVLQ01000071">
    <property type="protein sequence ID" value="PRD64388.1"/>
    <property type="molecule type" value="Genomic_DNA"/>
</dbReference>
<reference evidence="1 2" key="1">
    <citation type="submission" date="2018-03" db="EMBL/GenBank/DDBJ databases">
        <title>Comparative genomics illustrates the genes involved in a hyperalkaliphilic mechanisms of Serpentinomonas isolated from highly-alkaline calcium-rich serpentinized springs.</title>
        <authorList>
            <person name="Suzuki S."/>
            <person name="Ishii S."/>
            <person name="Walworth N."/>
            <person name="Bird L."/>
            <person name="Kuenen J.G."/>
            <person name="Nealson K.H."/>
        </authorList>
    </citation>
    <scope>NUCLEOTIDE SEQUENCE [LARGE SCALE GENOMIC DNA]</scope>
    <source>
        <strain evidence="1 2">P1</strain>
    </source>
</reference>
<keyword evidence="2" id="KW-1185">Reference proteome</keyword>
<protein>
    <submittedName>
        <fullName evidence="1">Uncharacterized protein</fullName>
    </submittedName>
</protein>
<gene>
    <name evidence="1" type="ORF">C6P64_14710</name>
</gene>
<organism evidence="1 2">
    <name type="scientific">Malikia granosa</name>
    <dbReference type="NCBI Taxonomy" id="263067"/>
    <lineage>
        <taxon>Bacteria</taxon>
        <taxon>Pseudomonadati</taxon>
        <taxon>Pseudomonadota</taxon>
        <taxon>Betaproteobacteria</taxon>
        <taxon>Burkholderiales</taxon>
        <taxon>Comamonadaceae</taxon>
        <taxon>Malikia</taxon>
    </lineage>
</organism>
<dbReference type="RefSeq" id="WP_105749312.1">
    <property type="nucleotide sequence ID" value="NZ_PVLQ01000071.1"/>
</dbReference>
<accession>A0A2S9K1Q9</accession>
<proteinExistence type="predicted"/>
<dbReference type="AlphaFoldDB" id="A0A2S9K1Q9"/>
<dbReference type="OrthoDB" id="3972913at2"/>
<dbReference type="Proteomes" id="UP000238589">
    <property type="component" value="Unassembled WGS sequence"/>
</dbReference>
<evidence type="ECO:0000313" key="1">
    <source>
        <dbReference type="EMBL" id="PRD64388.1"/>
    </source>
</evidence>
<sequence>MQQLGLERFEQHDNGDMVLERSLHAFPVRMPGYVNSPPSMRLLGGMGSLIDALPPRLIVERIAFTPALPASLAQTWQATVT</sequence>
<comment type="caution">
    <text evidence="1">The sequence shown here is derived from an EMBL/GenBank/DDBJ whole genome shotgun (WGS) entry which is preliminary data.</text>
</comment>
<evidence type="ECO:0000313" key="2">
    <source>
        <dbReference type="Proteomes" id="UP000238589"/>
    </source>
</evidence>
<name>A0A2S9K1Q9_9BURK</name>